<dbReference type="InterPro" id="IPR024983">
    <property type="entry name" value="CHAT_dom"/>
</dbReference>
<dbReference type="OrthoDB" id="8253226at2"/>
<dbReference type="Proteomes" id="UP000011841">
    <property type="component" value="Chromosome"/>
</dbReference>
<sequence length="343" mass="37720">MIGRTAVIDWSGNYEENCERLAKHLGTSKIRRKLFDTIYGRGSKPRSRKQMRIDAQLKAGDEQQAQNELDHLARYGLIRREDNNGQVKDGSKYLYSKDSNVRAHRKMIVKFADNPKLAAAIPTKRRPAVKVSNVKTVTVRALKKLKRLNVLYLTANPDEQNSLRIDAEVRQVQEAVRGSKLRDNIELLYRPAADLDSLVDGLNDYAPGIVHFSGHGYSGGLAVDHAKVTRPKRRILTFEHLGKAFAAVDTPPRVVVLNACESAGAEKALLPLVSAIIVMRDSVSDIAATALATRFYAAIAAGQSLKSAFKQGVLAVEHASINEADIPQLITAPGVNSATFYLV</sequence>
<dbReference type="KEGG" id="aol:S58_44180"/>
<evidence type="ECO:0000313" key="2">
    <source>
        <dbReference type="EMBL" id="BAM90403.1"/>
    </source>
</evidence>
<dbReference type="AlphaFoldDB" id="M4Z9H0"/>
<evidence type="ECO:0000313" key="3">
    <source>
        <dbReference type="Proteomes" id="UP000011841"/>
    </source>
</evidence>
<dbReference type="HOGENOM" id="CLU_808152_0_0_5"/>
<reference evidence="2 3" key="1">
    <citation type="journal article" date="2013" name="Appl. Environ. Microbiol.">
        <title>Genome analysis suggests that the soil oligotrophic bacterium Agromonas oligotrophica (Bradyrhizobium oligotrophicum) is a nitrogen-fixing symbiont of Aeschynomene indica.</title>
        <authorList>
            <person name="Okubo T."/>
            <person name="Fukushima S."/>
            <person name="Itakura M."/>
            <person name="Oshima K."/>
            <person name="Longtonglang A."/>
            <person name="Teaumroong N."/>
            <person name="Mitsui H."/>
            <person name="Hattori M."/>
            <person name="Hattori R."/>
            <person name="Hattori T."/>
            <person name="Minamisawa K."/>
        </authorList>
    </citation>
    <scope>NUCLEOTIDE SEQUENCE [LARGE SCALE GENOMIC DNA]</scope>
    <source>
        <strain evidence="2 3">S58</strain>
    </source>
</reference>
<dbReference type="STRING" id="1245469.S58_44180"/>
<dbReference type="eggNOG" id="COG4995">
    <property type="taxonomic scope" value="Bacteria"/>
</dbReference>
<gene>
    <name evidence="2" type="ORF">S58_44180</name>
</gene>
<organism evidence="2 3">
    <name type="scientific">Bradyrhizobium oligotrophicum S58</name>
    <dbReference type="NCBI Taxonomy" id="1245469"/>
    <lineage>
        <taxon>Bacteria</taxon>
        <taxon>Pseudomonadati</taxon>
        <taxon>Pseudomonadota</taxon>
        <taxon>Alphaproteobacteria</taxon>
        <taxon>Hyphomicrobiales</taxon>
        <taxon>Nitrobacteraceae</taxon>
        <taxon>Bradyrhizobium</taxon>
    </lineage>
</organism>
<protein>
    <recommendedName>
        <fullName evidence="1">CHAT domain-containing protein</fullName>
    </recommendedName>
</protein>
<name>M4Z9H0_9BRAD</name>
<proteinExistence type="predicted"/>
<keyword evidence="3" id="KW-1185">Reference proteome</keyword>
<evidence type="ECO:0000259" key="1">
    <source>
        <dbReference type="Pfam" id="PF12770"/>
    </source>
</evidence>
<accession>M4Z9H0</accession>
<feature type="domain" description="CHAT" evidence="1">
    <location>
        <begin position="149"/>
        <end position="317"/>
    </location>
</feature>
<dbReference type="EMBL" id="AP012603">
    <property type="protein sequence ID" value="BAM90403.1"/>
    <property type="molecule type" value="Genomic_DNA"/>
</dbReference>
<dbReference type="Pfam" id="PF12770">
    <property type="entry name" value="CHAT"/>
    <property type="match status" value="1"/>
</dbReference>